<gene>
    <name evidence="1" type="ORF">LPB140_11905</name>
</gene>
<protein>
    <recommendedName>
        <fullName evidence="3">MarR family transcriptional regulator</fullName>
    </recommendedName>
</protein>
<dbReference type="EMBL" id="CP018154">
    <property type="protein sequence ID" value="APG63374.1"/>
    <property type="molecule type" value="Genomic_DNA"/>
</dbReference>
<reference evidence="1" key="1">
    <citation type="submission" date="2016-11" db="EMBL/GenBank/DDBJ databases">
        <title>Sphingorhabdus sp. LPB0140, isolated from marine environment.</title>
        <authorList>
            <person name="Kim E."/>
            <person name="Yi H."/>
        </authorList>
    </citation>
    <scope>NUCLEOTIDE SEQUENCE [LARGE SCALE GENOMIC DNA]</scope>
    <source>
        <strain evidence="1">LPB0140</strain>
    </source>
</reference>
<dbReference type="Proteomes" id="UP000242561">
    <property type="component" value="Chromosome"/>
</dbReference>
<name>A0A1L3JE14_9SPHN</name>
<proteinExistence type="predicted"/>
<dbReference type="KEGG" id="sphl:LPB140_11905"/>
<dbReference type="STRING" id="1913578.LPB140_11905"/>
<organism evidence="1 2">
    <name type="scientific">Sphingorhabdus lutea</name>
    <dbReference type="NCBI Taxonomy" id="1913578"/>
    <lineage>
        <taxon>Bacteria</taxon>
        <taxon>Pseudomonadati</taxon>
        <taxon>Pseudomonadota</taxon>
        <taxon>Alphaproteobacteria</taxon>
        <taxon>Sphingomonadales</taxon>
        <taxon>Sphingomonadaceae</taxon>
        <taxon>Sphingorhabdus</taxon>
    </lineage>
</organism>
<evidence type="ECO:0008006" key="3">
    <source>
        <dbReference type="Google" id="ProtNLM"/>
    </source>
</evidence>
<evidence type="ECO:0000313" key="2">
    <source>
        <dbReference type="Proteomes" id="UP000242561"/>
    </source>
</evidence>
<sequence length="179" mass="20739">MYYNSQNMHNNMCNIDLIIADIKSRFFSRFRKNPAMSSIHDDDISNMVDEFIQMRNIKNKDFPIGFFSQAYWSILTHAYQAQLNDIFFTMAAAYDYAGVPDNITSRIMSELLTLGFITYDNDPMDQQQHIVRLTDFGVDMIHKYAADAGFALPVRASILHKDTPYMAEPKFRQKMAHPA</sequence>
<evidence type="ECO:0000313" key="1">
    <source>
        <dbReference type="EMBL" id="APG63374.1"/>
    </source>
</evidence>
<dbReference type="SUPFAM" id="SSF46785">
    <property type="entry name" value="Winged helix' DNA-binding domain"/>
    <property type="match status" value="1"/>
</dbReference>
<accession>A0A1L3JE14</accession>
<keyword evidence="2" id="KW-1185">Reference proteome</keyword>
<dbReference type="AlphaFoldDB" id="A0A1L3JE14"/>
<dbReference type="RefSeq" id="WP_072560027.1">
    <property type="nucleotide sequence ID" value="NZ_CP018154.1"/>
</dbReference>
<dbReference type="InterPro" id="IPR036390">
    <property type="entry name" value="WH_DNA-bd_sf"/>
</dbReference>